<feature type="coiled-coil region" evidence="1">
    <location>
        <begin position="221"/>
        <end position="262"/>
    </location>
</feature>
<feature type="compositionally biased region" description="Polar residues" evidence="2">
    <location>
        <begin position="9"/>
        <end position="26"/>
    </location>
</feature>
<evidence type="ECO:0000256" key="2">
    <source>
        <dbReference type="SAM" id="MobiDB-lite"/>
    </source>
</evidence>
<dbReference type="AlphaFoldDB" id="A0A8H5YZ90"/>
<keyword evidence="1" id="KW-0175">Coiled coil</keyword>
<evidence type="ECO:0000313" key="4">
    <source>
        <dbReference type="Proteomes" id="UP000544331"/>
    </source>
</evidence>
<feature type="compositionally biased region" description="Polar residues" evidence="2">
    <location>
        <begin position="34"/>
        <end position="67"/>
    </location>
</feature>
<dbReference type="OrthoDB" id="5091933at2759"/>
<accession>A0A8H5YZ90</accession>
<feature type="coiled-coil region" evidence="1">
    <location>
        <begin position="361"/>
        <end position="388"/>
    </location>
</feature>
<protein>
    <submittedName>
        <fullName evidence="3">Uncharacterized protein</fullName>
    </submittedName>
</protein>
<feature type="region of interest" description="Disordered" evidence="2">
    <location>
        <begin position="121"/>
        <end position="141"/>
    </location>
</feature>
<comment type="caution">
    <text evidence="3">The sequence shown here is derived from an EMBL/GenBank/DDBJ whole genome shotgun (WGS) entry which is preliminary data.</text>
</comment>
<name>A0A8H5YZ90_9HYPO</name>
<proteinExistence type="predicted"/>
<evidence type="ECO:0000256" key="1">
    <source>
        <dbReference type="SAM" id="Coils"/>
    </source>
</evidence>
<feature type="compositionally biased region" description="Low complexity" evidence="2">
    <location>
        <begin position="328"/>
        <end position="337"/>
    </location>
</feature>
<keyword evidence="4" id="KW-1185">Reference proteome</keyword>
<organism evidence="3 4">
    <name type="scientific">Fusarium mundagurra</name>
    <dbReference type="NCBI Taxonomy" id="1567541"/>
    <lineage>
        <taxon>Eukaryota</taxon>
        <taxon>Fungi</taxon>
        <taxon>Dikarya</taxon>
        <taxon>Ascomycota</taxon>
        <taxon>Pezizomycotina</taxon>
        <taxon>Sordariomycetes</taxon>
        <taxon>Hypocreomycetidae</taxon>
        <taxon>Hypocreales</taxon>
        <taxon>Nectriaceae</taxon>
        <taxon>Fusarium</taxon>
        <taxon>Fusarium fujikuroi species complex</taxon>
    </lineage>
</organism>
<gene>
    <name evidence="3" type="ORF">FMUND_3669</name>
</gene>
<feature type="region of interest" description="Disordered" evidence="2">
    <location>
        <begin position="303"/>
        <end position="348"/>
    </location>
</feature>
<reference evidence="3 4" key="1">
    <citation type="submission" date="2020-05" db="EMBL/GenBank/DDBJ databases">
        <title>Identification and distribution of gene clusters putatively required for synthesis of sphingolipid metabolism inhibitors in phylogenetically diverse species of the filamentous fungus Fusarium.</title>
        <authorList>
            <person name="Kim H.-S."/>
            <person name="Busman M."/>
            <person name="Brown D.W."/>
            <person name="Divon H."/>
            <person name="Uhlig S."/>
            <person name="Proctor R.H."/>
        </authorList>
    </citation>
    <scope>NUCLEOTIDE SEQUENCE [LARGE SCALE GENOMIC DNA]</scope>
    <source>
        <strain evidence="3 4">NRRL 66235</strain>
    </source>
</reference>
<evidence type="ECO:0000313" key="3">
    <source>
        <dbReference type="EMBL" id="KAF5721359.1"/>
    </source>
</evidence>
<dbReference type="EMBL" id="JAAOAN010000115">
    <property type="protein sequence ID" value="KAF5721359.1"/>
    <property type="molecule type" value="Genomic_DNA"/>
</dbReference>
<sequence>MQDNKSETGQEVQETGQTVQHHQQPSLKDDGSGSPRSQNEPYFDDSPTSTKPTRTQVARETIETYNNYRDKRKTKDLNWWGSKQHEAERGNPDREFQFARNMPVSNDDIKSAQQAYNARITDPVTGRPSPLGPHLRPTTPPMEKAEKQIKGLEDQGVNVTPGLREEVTHHFISNNGIHAALLIWCRNKKDVPVQYVNEYIKSMSRLKLEMATQQRDVTEKLGQAIKECEARESRCQKLQAENSKLNMEIQRLKEEKEKTDIQASPLVTTQDVRQLALYPDMTAVGMAEEEKGKAHLEDSSVQYNKHSIPPPATVQLPRTPLTAVGEASESSQSSPLSPVTKESLEKKGWSVKAAKPNATRHDACRKRVEELELQLQNLKEELRARNDGTRVQGKPNYTTVDSLINAVRKENQGIDDEEEAPNLVDRINYLNLVCFFRTRNYLQLALREGNHTLAKILLNDADKWVKSCKEYLQTMDPEVNQQVEGSMLILHGMRQVLTTKDESVLIQGVKYVKHGRNELSKLPKSDSFAQLVQLADSILHATKYDEKQNSLGIKGLPFNPFRRKNKSRYTKIQGTIKDDPAMKAEALHLTGVHSPLSPQKYRKDN</sequence>
<feature type="region of interest" description="Disordered" evidence="2">
    <location>
        <begin position="1"/>
        <end position="69"/>
    </location>
</feature>
<dbReference type="Proteomes" id="UP000544331">
    <property type="component" value="Unassembled WGS sequence"/>
</dbReference>